<dbReference type="NCBIfam" id="NF005559">
    <property type="entry name" value="PRK07231.1"/>
    <property type="match status" value="1"/>
</dbReference>
<dbReference type="CDD" id="cd05233">
    <property type="entry name" value="SDR_c"/>
    <property type="match status" value="1"/>
</dbReference>
<evidence type="ECO:0000313" key="4">
    <source>
        <dbReference type="EMBL" id="CAB4971294.1"/>
    </source>
</evidence>
<dbReference type="PRINTS" id="PR00080">
    <property type="entry name" value="SDRFAMILY"/>
</dbReference>
<dbReference type="InterPro" id="IPR002347">
    <property type="entry name" value="SDR_fam"/>
</dbReference>
<dbReference type="EMBL" id="CAFBOG010000024">
    <property type="protein sequence ID" value="CAB4971294.1"/>
    <property type="molecule type" value="Genomic_DNA"/>
</dbReference>
<gene>
    <name evidence="3" type="ORF">UFOPK3046_00456</name>
    <name evidence="4" type="ORF">UFOPK3914_00424</name>
    <name evidence="5" type="ORF">UFOPK4173_01604</name>
</gene>
<keyword evidence="2" id="KW-0560">Oxidoreductase</keyword>
<dbReference type="AlphaFoldDB" id="A0A6J7SCF7"/>
<dbReference type="GO" id="GO:0016491">
    <property type="term" value="F:oxidoreductase activity"/>
    <property type="evidence" value="ECO:0007669"/>
    <property type="project" value="UniProtKB-KW"/>
</dbReference>
<proteinExistence type="inferred from homology"/>
<dbReference type="FunFam" id="3.40.50.720:FF:000084">
    <property type="entry name" value="Short-chain dehydrogenase reductase"/>
    <property type="match status" value="1"/>
</dbReference>
<evidence type="ECO:0000256" key="2">
    <source>
        <dbReference type="ARBA" id="ARBA00023002"/>
    </source>
</evidence>
<evidence type="ECO:0000313" key="3">
    <source>
        <dbReference type="EMBL" id="CAB4799215.1"/>
    </source>
</evidence>
<evidence type="ECO:0000256" key="1">
    <source>
        <dbReference type="ARBA" id="ARBA00006484"/>
    </source>
</evidence>
<dbReference type="PANTHER" id="PTHR24321:SF8">
    <property type="entry name" value="ESTRADIOL 17-BETA-DEHYDROGENASE 8-RELATED"/>
    <property type="match status" value="1"/>
</dbReference>
<dbReference type="PRINTS" id="PR00081">
    <property type="entry name" value="GDHRDH"/>
</dbReference>
<reference evidence="5" key="1">
    <citation type="submission" date="2020-05" db="EMBL/GenBank/DDBJ databases">
        <authorList>
            <person name="Chiriac C."/>
            <person name="Salcher M."/>
            <person name="Ghai R."/>
            <person name="Kavagutti S V."/>
        </authorList>
    </citation>
    <scope>NUCLEOTIDE SEQUENCE</scope>
</reference>
<dbReference type="PANTHER" id="PTHR24321">
    <property type="entry name" value="DEHYDROGENASES, SHORT CHAIN"/>
    <property type="match status" value="1"/>
</dbReference>
<accession>A0A6J7SCF7</accession>
<dbReference type="EMBL" id="CAFAAQ010000025">
    <property type="protein sequence ID" value="CAB4799215.1"/>
    <property type="molecule type" value="Genomic_DNA"/>
</dbReference>
<dbReference type="InterPro" id="IPR020904">
    <property type="entry name" value="Sc_DH/Rdtase_CS"/>
</dbReference>
<dbReference type="Gene3D" id="3.40.50.720">
    <property type="entry name" value="NAD(P)-binding Rossmann-like Domain"/>
    <property type="match status" value="1"/>
</dbReference>
<protein>
    <submittedName>
        <fullName evidence="5">Unannotated protein</fullName>
    </submittedName>
</protein>
<comment type="similarity">
    <text evidence="1">Belongs to the short-chain dehydrogenases/reductases (SDR) family.</text>
</comment>
<dbReference type="Pfam" id="PF13561">
    <property type="entry name" value="adh_short_C2"/>
    <property type="match status" value="1"/>
</dbReference>
<organism evidence="5">
    <name type="scientific">freshwater metagenome</name>
    <dbReference type="NCBI Taxonomy" id="449393"/>
    <lineage>
        <taxon>unclassified sequences</taxon>
        <taxon>metagenomes</taxon>
        <taxon>ecological metagenomes</taxon>
    </lineage>
</organism>
<dbReference type="SUPFAM" id="SSF51735">
    <property type="entry name" value="NAD(P)-binding Rossmann-fold domains"/>
    <property type="match status" value="1"/>
</dbReference>
<dbReference type="PROSITE" id="PS00061">
    <property type="entry name" value="ADH_SHORT"/>
    <property type="match status" value="1"/>
</dbReference>
<evidence type="ECO:0000313" key="5">
    <source>
        <dbReference type="EMBL" id="CAB5038853.1"/>
    </source>
</evidence>
<name>A0A6J7SCF7_9ZZZZ</name>
<dbReference type="EMBL" id="CAFBPW010000226">
    <property type="protein sequence ID" value="CAB5038853.1"/>
    <property type="molecule type" value="Genomic_DNA"/>
</dbReference>
<sequence length="253" mass="25869">MGVMDSKVALVTGAAAGIGRATALAFAAEGASVALVDSEEQRGALVADEIREAGGRALFIPADVSQADLANAMVGATMSRFGRLDFAFNNAGIEGDPGPIELCSDQNWDRTLAVNLTGVFLCMRAEIPAIRDSGGQGAIVNCASIAGLNGFPGLAAYVASKHGVNGLTRSAALELAADGIRVNSVCPGAIETEMIQRIKVEQPELIERTVAAHPLGRLGQPEEIAACVIWLCSAGAGFVTGQAIAVDGGYTTQ</sequence>
<dbReference type="InterPro" id="IPR036291">
    <property type="entry name" value="NAD(P)-bd_dom_sf"/>
</dbReference>